<dbReference type="Proteomes" id="UP000654075">
    <property type="component" value="Unassembled WGS sequence"/>
</dbReference>
<dbReference type="OMA" id="FYRNCEV"/>
<gene>
    <name evidence="4" type="ORF">PGLA1383_LOCUS29784</name>
</gene>
<evidence type="ECO:0000259" key="3">
    <source>
        <dbReference type="Pfam" id="PF04755"/>
    </source>
</evidence>
<reference evidence="4" key="1">
    <citation type="submission" date="2021-02" db="EMBL/GenBank/DDBJ databases">
        <authorList>
            <person name="Dougan E. K."/>
            <person name="Rhodes N."/>
            <person name="Thang M."/>
            <person name="Chan C."/>
        </authorList>
    </citation>
    <scope>NUCLEOTIDE SEQUENCE</scope>
</reference>
<dbReference type="EMBL" id="CAJNNV010025064">
    <property type="protein sequence ID" value="CAE8611967.1"/>
    <property type="molecule type" value="Genomic_DNA"/>
</dbReference>
<organism evidence="4 5">
    <name type="scientific">Polarella glacialis</name>
    <name type="common">Dinoflagellate</name>
    <dbReference type="NCBI Taxonomy" id="89957"/>
    <lineage>
        <taxon>Eukaryota</taxon>
        <taxon>Sar</taxon>
        <taxon>Alveolata</taxon>
        <taxon>Dinophyceae</taxon>
        <taxon>Suessiales</taxon>
        <taxon>Suessiaceae</taxon>
        <taxon>Polarella</taxon>
    </lineage>
</organism>
<name>A0A813FF63_POLGL</name>
<dbReference type="Pfam" id="PF04755">
    <property type="entry name" value="PAP_fibrillin"/>
    <property type="match status" value="1"/>
</dbReference>
<evidence type="ECO:0000313" key="5">
    <source>
        <dbReference type="Proteomes" id="UP000654075"/>
    </source>
</evidence>
<comment type="subcellular location">
    <subcellularLocation>
        <location evidence="1">Plastid</location>
    </subcellularLocation>
</comment>
<proteinExistence type="predicted"/>
<comment type="caution">
    <text evidence="4">The sequence shown here is derived from an EMBL/GenBank/DDBJ whole genome shotgun (WGS) entry which is preliminary data.</text>
</comment>
<dbReference type="AlphaFoldDB" id="A0A813FF63"/>
<dbReference type="InterPro" id="IPR039633">
    <property type="entry name" value="PAP"/>
</dbReference>
<keyword evidence="2" id="KW-0934">Plastid</keyword>
<feature type="domain" description="Plastid lipid-associated protein/fibrillin conserved" evidence="3">
    <location>
        <begin position="30"/>
        <end position="144"/>
    </location>
</feature>
<dbReference type="OrthoDB" id="45035at2759"/>
<evidence type="ECO:0000313" key="4">
    <source>
        <dbReference type="EMBL" id="CAE8611967.1"/>
    </source>
</evidence>
<protein>
    <recommendedName>
        <fullName evidence="3">Plastid lipid-associated protein/fibrillin conserved domain-containing protein</fullName>
    </recommendedName>
</protein>
<evidence type="ECO:0000256" key="2">
    <source>
        <dbReference type="ARBA" id="ARBA00022640"/>
    </source>
</evidence>
<dbReference type="GO" id="GO:0009536">
    <property type="term" value="C:plastid"/>
    <property type="evidence" value="ECO:0007669"/>
    <property type="project" value="UniProtKB-SubCell"/>
</dbReference>
<sequence>MVYRSTLFSAGGTASPPIAATGSEGKTEQELAAELLAEIKGTERGILASEEKRLRVSGLVEVLEAMQQDKDQLADPRFYRNCEVVYVGQSQSSGSNAAGGQFRGRIGRMLFRLTNLFQHVLRESDKTIAVNMIQFKLFGILPGAVVLKGSVTAEDASSRASLGEKWNVTLGAGTVLAQFDSPRVVLLGGRLLNLVVGPSSDVRLDTTYNGEQIRISRGGRSRTPFVFRADGPALEACADAWRGYEALPSVTARGQGLRFFGAAFVLGLVAAQHELLFGSGPARVLFGMPAVLLALLGAGLLKSNGGIVVNMKTTEKGSSLS</sequence>
<accession>A0A813FF63</accession>
<dbReference type="PANTHER" id="PTHR31906">
    <property type="entry name" value="PLASTID-LIPID-ASSOCIATED PROTEIN 4, CHLOROPLASTIC-RELATED"/>
    <property type="match status" value="1"/>
</dbReference>
<keyword evidence="5" id="KW-1185">Reference proteome</keyword>
<dbReference type="InterPro" id="IPR006843">
    <property type="entry name" value="PAP/fibrillin_dom"/>
</dbReference>
<evidence type="ECO:0000256" key="1">
    <source>
        <dbReference type="ARBA" id="ARBA00004474"/>
    </source>
</evidence>